<accession>A0A918GQ18</accession>
<organism evidence="2 3">
    <name type="scientific">Actinokineospora fastidiosa</name>
    <dbReference type="NCBI Taxonomy" id="1816"/>
    <lineage>
        <taxon>Bacteria</taxon>
        <taxon>Bacillati</taxon>
        <taxon>Actinomycetota</taxon>
        <taxon>Actinomycetes</taxon>
        <taxon>Pseudonocardiales</taxon>
        <taxon>Pseudonocardiaceae</taxon>
        <taxon>Actinokineospora</taxon>
    </lineage>
</organism>
<dbReference type="CDD" id="cd02440">
    <property type="entry name" value="AdoMet_MTases"/>
    <property type="match status" value="1"/>
</dbReference>
<dbReference type="GO" id="GO:0008757">
    <property type="term" value="F:S-adenosylmethionine-dependent methyltransferase activity"/>
    <property type="evidence" value="ECO:0007669"/>
    <property type="project" value="InterPro"/>
</dbReference>
<reference evidence="2" key="2">
    <citation type="submission" date="2020-09" db="EMBL/GenBank/DDBJ databases">
        <authorList>
            <person name="Sun Q."/>
            <person name="Ohkuma M."/>
        </authorList>
    </citation>
    <scope>NUCLEOTIDE SEQUENCE</scope>
    <source>
        <strain evidence="2">JCM 3276</strain>
    </source>
</reference>
<gene>
    <name evidence="2" type="ORF">GCM10010171_54950</name>
</gene>
<dbReference type="Gene3D" id="3.40.50.150">
    <property type="entry name" value="Vaccinia Virus protein VP39"/>
    <property type="match status" value="1"/>
</dbReference>
<dbReference type="InterPro" id="IPR029063">
    <property type="entry name" value="SAM-dependent_MTases_sf"/>
</dbReference>
<sequence>MDQRARSLRQYAARDNLAARQGVYRWQEDPVDLPAVAADLLRDVRGAVLDIGCGPGRHTAHLRAHRPDLRVIPMDLSASMAGEARADVCALPLRTASVDAALAMHMLYHAPDIPAAIAELRRVIRPGGVLVAATNGHDDKPELDALWTDSVRELTGAPPPPLFREPRRFTVDDGPVLRAAFAEVEVVRYERPVLIPDADAVIAYVDSIRDGMDLPAGLDWSAFIEVAAARVRHTIARDGVFRLTGRFGVFACR</sequence>
<proteinExistence type="predicted"/>
<comment type="caution">
    <text evidence="2">The sequence shown here is derived from an EMBL/GenBank/DDBJ whole genome shotgun (WGS) entry which is preliminary data.</text>
</comment>
<evidence type="ECO:0000259" key="1">
    <source>
        <dbReference type="Pfam" id="PF08241"/>
    </source>
</evidence>
<evidence type="ECO:0000313" key="2">
    <source>
        <dbReference type="EMBL" id="GGS52856.1"/>
    </source>
</evidence>
<reference evidence="2" key="1">
    <citation type="journal article" date="2014" name="Int. J. Syst. Evol. Microbiol.">
        <title>Complete genome sequence of Corynebacterium casei LMG S-19264T (=DSM 44701T), isolated from a smear-ripened cheese.</title>
        <authorList>
            <consortium name="US DOE Joint Genome Institute (JGI-PGF)"/>
            <person name="Walter F."/>
            <person name="Albersmeier A."/>
            <person name="Kalinowski J."/>
            <person name="Ruckert C."/>
        </authorList>
    </citation>
    <scope>NUCLEOTIDE SEQUENCE</scope>
    <source>
        <strain evidence="2">JCM 3276</strain>
    </source>
</reference>
<protein>
    <recommendedName>
        <fullName evidence="1">Methyltransferase type 11 domain-containing protein</fullName>
    </recommendedName>
</protein>
<feature type="domain" description="Methyltransferase type 11" evidence="1">
    <location>
        <begin position="49"/>
        <end position="131"/>
    </location>
</feature>
<dbReference type="InterPro" id="IPR013216">
    <property type="entry name" value="Methyltransf_11"/>
</dbReference>
<dbReference type="Proteomes" id="UP000660680">
    <property type="component" value="Unassembled WGS sequence"/>
</dbReference>
<name>A0A918GQ18_9PSEU</name>
<dbReference type="PANTHER" id="PTHR43591">
    <property type="entry name" value="METHYLTRANSFERASE"/>
    <property type="match status" value="1"/>
</dbReference>
<evidence type="ECO:0000313" key="3">
    <source>
        <dbReference type="Proteomes" id="UP000660680"/>
    </source>
</evidence>
<keyword evidence="3" id="KW-1185">Reference proteome</keyword>
<dbReference type="RefSeq" id="WP_189213496.1">
    <property type="nucleotide sequence ID" value="NZ_BMRB01000006.1"/>
</dbReference>
<dbReference type="Pfam" id="PF08241">
    <property type="entry name" value="Methyltransf_11"/>
    <property type="match status" value="1"/>
</dbReference>
<dbReference type="EMBL" id="BMRB01000006">
    <property type="protein sequence ID" value="GGS52856.1"/>
    <property type="molecule type" value="Genomic_DNA"/>
</dbReference>
<dbReference type="SUPFAM" id="SSF53335">
    <property type="entry name" value="S-adenosyl-L-methionine-dependent methyltransferases"/>
    <property type="match status" value="1"/>
</dbReference>
<dbReference type="AlphaFoldDB" id="A0A918GQ18"/>